<dbReference type="Pfam" id="PF00037">
    <property type="entry name" value="Fer4"/>
    <property type="match status" value="1"/>
</dbReference>
<dbReference type="PANTHER" id="PTHR43342:SF1">
    <property type="entry name" value="BIFURCATING [FEFE] HYDROGENASE GAMMA SUBUNIT"/>
    <property type="match status" value="1"/>
</dbReference>
<reference evidence="5" key="1">
    <citation type="journal article" date="2014" name="Front. Microbiol.">
        <title>High frequency of phylogenetically diverse reductive dehalogenase-homologous genes in deep subseafloor sedimentary metagenomes.</title>
        <authorList>
            <person name="Kawai M."/>
            <person name="Futagami T."/>
            <person name="Toyoda A."/>
            <person name="Takaki Y."/>
            <person name="Nishi S."/>
            <person name="Hori S."/>
            <person name="Arai W."/>
            <person name="Tsubouchi T."/>
            <person name="Morono Y."/>
            <person name="Uchiyama I."/>
            <person name="Ito T."/>
            <person name="Fujiyama A."/>
            <person name="Inagaki F."/>
            <person name="Takami H."/>
        </authorList>
    </citation>
    <scope>NUCLEOTIDE SEQUENCE</scope>
    <source>
        <strain evidence="5">Expedition CK06-06</strain>
    </source>
</reference>
<dbReference type="GO" id="GO:0051536">
    <property type="term" value="F:iron-sulfur cluster binding"/>
    <property type="evidence" value="ECO:0007669"/>
    <property type="project" value="UniProtKB-KW"/>
</dbReference>
<dbReference type="SUPFAM" id="SSF51971">
    <property type="entry name" value="Nucleotide-binding domain"/>
    <property type="match status" value="1"/>
</dbReference>
<keyword evidence="1" id="KW-0479">Metal-binding</keyword>
<evidence type="ECO:0000256" key="2">
    <source>
        <dbReference type="ARBA" id="ARBA00023004"/>
    </source>
</evidence>
<dbReference type="Gene3D" id="3.40.50.720">
    <property type="entry name" value="NAD(P)-binding Rossmann-like Domain"/>
    <property type="match status" value="1"/>
</dbReference>
<keyword evidence="3" id="KW-0411">Iron-sulfur</keyword>
<dbReference type="InterPro" id="IPR036249">
    <property type="entry name" value="Thioredoxin-like_sf"/>
</dbReference>
<dbReference type="InterPro" id="IPR042128">
    <property type="entry name" value="NuoE_dom"/>
</dbReference>
<evidence type="ECO:0000259" key="4">
    <source>
        <dbReference type="PROSITE" id="PS51379"/>
    </source>
</evidence>
<dbReference type="InterPro" id="IPR028431">
    <property type="entry name" value="NADP_DH_HndA-like"/>
</dbReference>
<dbReference type="Pfam" id="PF12831">
    <property type="entry name" value="FAD_oxidored"/>
    <property type="match status" value="1"/>
</dbReference>
<dbReference type="CDD" id="cd03064">
    <property type="entry name" value="TRX_Fd_NuoE"/>
    <property type="match status" value="1"/>
</dbReference>
<dbReference type="Pfam" id="PF01257">
    <property type="entry name" value="2Fe-2S_thioredx"/>
    <property type="match status" value="1"/>
</dbReference>
<feature type="non-terminal residue" evidence="5">
    <location>
        <position position="271"/>
    </location>
</feature>
<gene>
    <name evidence="5" type="ORF">S01H1_35123</name>
</gene>
<evidence type="ECO:0000256" key="3">
    <source>
        <dbReference type="ARBA" id="ARBA00023014"/>
    </source>
</evidence>
<name>X0V9N5_9ZZZZ</name>
<dbReference type="Gene3D" id="3.40.30.10">
    <property type="entry name" value="Glutaredoxin"/>
    <property type="match status" value="1"/>
</dbReference>
<proteinExistence type="predicted"/>
<dbReference type="PANTHER" id="PTHR43342">
    <property type="entry name" value="NADH-QUINONE OXIDOREDUCTASE, E SUBUNIT"/>
    <property type="match status" value="1"/>
</dbReference>
<dbReference type="Gene3D" id="3.30.70.20">
    <property type="match status" value="1"/>
</dbReference>
<comment type="caution">
    <text evidence="5">The sequence shown here is derived from an EMBL/GenBank/DDBJ whole genome shotgun (WGS) entry which is preliminary data.</text>
</comment>
<evidence type="ECO:0000256" key="1">
    <source>
        <dbReference type="ARBA" id="ARBA00022723"/>
    </source>
</evidence>
<sequence>VLVVGGGVGGMQASLDLAEGGYKVYLVEKGPSIGGVMAQLDKTFPTNDCAMCTLAPRMVDCGGHLNIEKLTYSEIESIEGAAGNFKVRVKRKARYVDADKCTGCGECVENCLVKNIVYLEPPVVPKIEIEENERAKVDKIISRYEGGRETLIPILQDINSEFNWLPPEILMRVTEVKQIPLVHILRIATFYKAFSLKPRGKHIITVCTGTACHVKGAQRILDRLERKLGIKTGETTSDMQFTLEAIRCLGCCGLSPVVTVGEELHGKMNPA</sequence>
<dbReference type="SUPFAM" id="SSF52833">
    <property type="entry name" value="Thioredoxin-like"/>
    <property type="match status" value="1"/>
</dbReference>
<dbReference type="PROSITE" id="PS51379">
    <property type="entry name" value="4FE4S_FER_2"/>
    <property type="match status" value="1"/>
</dbReference>
<keyword evidence="2" id="KW-0408">Iron</keyword>
<dbReference type="InterPro" id="IPR041921">
    <property type="entry name" value="NuoE_N"/>
</dbReference>
<feature type="domain" description="4Fe-4S ferredoxin-type" evidence="4">
    <location>
        <begin position="92"/>
        <end position="122"/>
    </location>
</feature>
<evidence type="ECO:0000313" key="5">
    <source>
        <dbReference type="EMBL" id="GAG09198.1"/>
    </source>
</evidence>
<dbReference type="GO" id="GO:0046872">
    <property type="term" value="F:metal ion binding"/>
    <property type="evidence" value="ECO:0007669"/>
    <property type="project" value="UniProtKB-KW"/>
</dbReference>
<dbReference type="Gene3D" id="1.10.10.1590">
    <property type="entry name" value="NADH-quinone oxidoreductase subunit E"/>
    <property type="match status" value="1"/>
</dbReference>
<dbReference type="SUPFAM" id="SSF54862">
    <property type="entry name" value="4Fe-4S ferredoxins"/>
    <property type="match status" value="1"/>
</dbReference>
<organism evidence="5">
    <name type="scientific">marine sediment metagenome</name>
    <dbReference type="NCBI Taxonomy" id="412755"/>
    <lineage>
        <taxon>unclassified sequences</taxon>
        <taxon>metagenomes</taxon>
        <taxon>ecological metagenomes</taxon>
    </lineage>
</organism>
<dbReference type="AlphaFoldDB" id="X0V9N5"/>
<protein>
    <recommendedName>
        <fullName evidence="4">4Fe-4S ferredoxin-type domain-containing protein</fullName>
    </recommendedName>
</protein>
<accession>X0V9N5</accession>
<dbReference type="InterPro" id="IPR017896">
    <property type="entry name" value="4Fe4S_Fe-S-bd"/>
</dbReference>
<dbReference type="EMBL" id="BARS01021925">
    <property type="protein sequence ID" value="GAG09198.1"/>
    <property type="molecule type" value="Genomic_DNA"/>
</dbReference>
<feature type="non-terminal residue" evidence="5">
    <location>
        <position position="1"/>
    </location>
</feature>